<keyword evidence="1" id="KW-1133">Transmembrane helix</keyword>
<feature type="transmembrane region" description="Helical" evidence="1">
    <location>
        <begin position="99"/>
        <end position="120"/>
    </location>
</feature>
<feature type="transmembrane region" description="Helical" evidence="1">
    <location>
        <begin position="7"/>
        <end position="25"/>
    </location>
</feature>
<name>A0A9X1L0G2_9FLAO</name>
<evidence type="ECO:0000256" key="1">
    <source>
        <dbReference type="SAM" id="Phobius"/>
    </source>
</evidence>
<feature type="transmembrane region" description="Helical" evidence="1">
    <location>
        <begin position="64"/>
        <end position="87"/>
    </location>
</feature>
<evidence type="ECO:0000313" key="3">
    <source>
        <dbReference type="Proteomes" id="UP001139199"/>
    </source>
</evidence>
<protein>
    <submittedName>
        <fullName evidence="2">Uncharacterized protein</fullName>
    </submittedName>
</protein>
<proteinExistence type="predicted"/>
<dbReference type="RefSeq" id="WP_226540140.1">
    <property type="nucleotide sequence ID" value="NZ_JAJAPW010000001.1"/>
</dbReference>
<evidence type="ECO:0000313" key="2">
    <source>
        <dbReference type="EMBL" id="MCB4797475.1"/>
    </source>
</evidence>
<organism evidence="2 3">
    <name type="scientific">Neotamlana laminarinivorans</name>
    <dbReference type="NCBI Taxonomy" id="2883124"/>
    <lineage>
        <taxon>Bacteria</taxon>
        <taxon>Pseudomonadati</taxon>
        <taxon>Bacteroidota</taxon>
        <taxon>Flavobacteriia</taxon>
        <taxon>Flavobacteriales</taxon>
        <taxon>Flavobacteriaceae</taxon>
        <taxon>Neotamlana</taxon>
    </lineage>
</organism>
<keyword evidence="1" id="KW-0812">Transmembrane</keyword>
<gene>
    <name evidence="2" type="ORF">LG649_01375</name>
</gene>
<comment type="caution">
    <text evidence="2">The sequence shown here is derived from an EMBL/GenBank/DDBJ whole genome shotgun (WGS) entry which is preliminary data.</text>
</comment>
<keyword evidence="1" id="KW-0472">Membrane</keyword>
<dbReference type="EMBL" id="JAJAPW010000001">
    <property type="protein sequence ID" value="MCB4797475.1"/>
    <property type="molecule type" value="Genomic_DNA"/>
</dbReference>
<dbReference type="Proteomes" id="UP001139199">
    <property type="component" value="Unassembled WGS sequence"/>
</dbReference>
<sequence length="139" mass="15750">MVVGGYLILVLSINLYLLYSLYKFLIDIMLNDLAVKIFAVKSLALIILASVAFGAYLSYQTKKAILFLIATACFGFAAILEYLNSYYSSTLSFLMVDRILYIVGVYFIFRYAIAEAVVDIKKDIMKNKMKPYFNKGVLN</sequence>
<dbReference type="AlphaFoldDB" id="A0A9X1L0G2"/>
<reference evidence="2" key="1">
    <citation type="submission" date="2021-10" db="EMBL/GenBank/DDBJ databases">
        <title>Tamlana sargassums sp. nov., and Tamlana laminarinivorans sp. nov., two new bacteria isolated from the brown alga.</title>
        <authorList>
            <person name="Li J."/>
        </authorList>
    </citation>
    <scope>NUCLEOTIDE SEQUENCE</scope>
    <source>
        <strain evidence="2">PT2-4</strain>
    </source>
</reference>
<accession>A0A9X1L0G2</accession>
<keyword evidence="3" id="KW-1185">Reference proteome</keyword>
<feature type="transmembrane region" description="Helical" evidence="1">
    <location>
        <begin position="37"/>
        <end position="57"/>
    </location>
</feature>